<sequence length="149" mass="16600">MVKRKLEEINWKKGSGEIVGFTMILPVITFIFCAMVAVAQVGLIRQKLEYTVYTAGRAAVVSDTKERANKRAKRIAKETLKGTGGGLRDSSIKTSIALLDSNKKWEKGKFVRVKVEAYVKAVMPFTSGKRTSTIVMMVERPATDERNVE</sequence>
<gene>
    <name evidence="2" type="ORF">H8S22_06250</name>
</gene>
<feature type="transmembrane region" description="Helical" evidence="1">
    <location>
        <begin position="21"/>
        <end position="43"/>
    </location>
</feature>
<organism evidence="2 3">
    <name type="scientific">Anaerostipes hominis</name>
    <name type="common">ex Liu et al. 2021</name>
    <dbReference type="NCBI Taxonomy" id="2763018"/>
    <lineage>
        <taxon>Bacteria</taxon>
        <taxon>Bacillati</taxon>
        <taxon>Bacillota</taxon>
        <taxon>Clostridia</taxon>
        <taxon>Lachnospirales</taxon>
        <taxon>Lachnospiraceae</taxon>
        <taxon>Anaerostipes</taxon>
    </lineage>
</organism>
<dbReference type="RefSeq" id="WP_024727393.1">
    <property type="nucleotide sequence ID" value="NZ_JACOOS010000005.1"/>
</dbReference>
<evidence type="ECO:0000313" key="3">
    <source>
        <dbReference type="Proteomes" id="UP000635828"/>
    </source>
</evidence>
<reference evidence="2 3" key="1">
    <citation type="submission" date="2020-08" db="EMBL/GenBank/DDBJ databases">
        <title>Genome public.</title>
        <authorList>
            <person name="Liu C."/>
            <person name="Sun Q."/>
        </authorList>
    </citation>
    <scope>NUCLEOTIDE SEQUENCE [LARGE SCALE GENOMIC DNA]</scope>
    <source>
        <strain evidence="2 3">NSJ-7</strain>
    </source>
</reference>
<proteinExistence type="predicted"/>
<name>A0ABR7FPT4_9FIRM</name>
<evidence type="ECO:0000256" key="1">
    <source>
        <dbReference type="SAM" id="Phobius"/>
    </source>
</evidence>
<dbReference type="EMBL" id="JACOOS010000005">
    <property type="protein sequence ID" value="MBC5677222.1"/>
    <property type="molecule type" value="Genomic_DNA"/>
</dbReference>
<evidence type="ECO:0008006" key="4">
    <source>
        <dbReference type="Google" id="ProtNLM"/>
    </source>
</evidence>
<evidence type="ECO:0000313" key="2">
    <source>
        <dbReference type="EMBL" id="MBC5677222.1"/>
    </source>
</evidence>
<keyword evidence="3" id="KW-1185">Reference proteome</keyword>
<protein>
    <recommendedName>
        <fullName evidence="4">TadE-like protein</fullName>
    </recommendedName>
</protein>
<accession>A0ABR7FPT4</accession>
<keyword evidence="1" id="KW-0812">Transmembrane</keyword>
<comment type="caution">
    <text evidence="2">The sequence shown here is derived from an EMBL/GenBank/DDBJ whole genome shotgun (WGS) entry which is preliminary data.</text>
</comment>
<keyword evidence="1" id="KW-0472">Membrane</keyword>
<dbReference type="Proteomes" id="UP000635828">
    <property type="component" value="Unassembled WGS sequence"/>
</dbReference>
<keyword evidence="1" id="KW-1133">Transmembrane helix</keyword>